<dbReference type="AlphaFoldDB" id="A0A1C6SJ30"/>
<evidence type="ECO:0000313" key="3">
    <source>
        <dbReference type="Proteomes" id="UP000198959"/>
    </source>
</evidence>
<evidence type="ECO:0000313" key="2">
    <source>
        <dbReference type="EMBL" id="SCL29397.1"/>
    </source>
</evidence>
<keyword evidence="3" id="KW-1185">Reference proteome</keyword>
<organism evidence="2 3">
    <name type="scientific">Micromonospora pallida</name>
    <dbReference type="NCBI Taxonomy" id="145854"/>
    <lineage>
        <taxon>Bacteria</taxon>
        <taxon>Bacillati</taxon>
        <taxon>Actinomycetota</taxon>
        <taxon>Actinomycetes</taxon>
        <taxon>Micromonosporales</taxon>
        <taxon>Micromonosporaceae</taxon>
        <taxon>Micromonospora</taxon>
    </lineage>
</organism>
<gene>
    <name evidence="2" type="ORF">GA0074692_2718</name>
</gene>
<name>A0A1C6SJ30_9ACTN</name>
<evidence type="ECO:0000256" key="1">
    <source>
        <dbReference type="SAM" id="MobiDB-lite"/>
    </source>
</evidence>
<reference evidence="3" key="1">
    <citation type="submission" date="2016-06" db="EMBL/GenBank/DDBJ databases">
        <authorList>
            <person name="Varghese N."/>
            <person name="Submissions Spin"/>
        </authorList>
    </citation>
    <scope>NUCLEOTIDE SEQUENCE [LARGE SCALE GENOMIC DNA]</scope>
    <source>
        <strain evidence="3">DSM 43817</strain>
    </source>
</reference>
<feature type="region of interest" description="Disordered" evidence="1">
    <location>
        <begin position="1"/>
        <end position="39"/>
    </location>
</feature>
<dbReference type="EMBL" id="FMHW01000002">
    <property type="protein sequence ID" value="SCL29397.1"/>
    <property type="molecule type" value="Genomic_DNA"/>
</dbReference>
<dbReference type="Proteomes" id="UP000198959">
    <property type="component" value="Unassembled WGS sequence"/>
</dbReference>
<proteinExistence type="predicted"/>
<sequence length="39" mass="3772">MYEETVPGLLRSGPGGPPHAGTIPGGNTPGGDSQQGANP</sequence>
<feature type="compositionally biased region" description="Polar residues" evidence="1">
    <location>
        <begin position="30"/>
        <end position="39"/>
    </location>
</feature>
<accession>A0A1C6SJ30</accession>
<protein>
    <submittedName>
        <fullName evidence="2">Uncharacterized protein</fullName>
    </submittedName>
</protein>